<reference evidence="5" key="1">
    <citation type="submission" date="2016-06" db="UniProtKB">
        <authorList>
            <consortium name="WormBaseParasite"/>
        </authorList>
    </citation>
    <scope>IDENTIFICATION</scope>
</reference>
<proteinExistence type="predicted"/>
<keyword evidence="4" id="KW-1185">Reference proteome</keyword>
<evidence type="ECO:0000259" key="2">
    <source>
        <dbReference type="Pfam" id="PF24384"/>
    </source>
</evidence>
<evidence type="ECO:0000256" key="1">
    <source>
        <dbReference type="SAM" id="Phobius"/>
    </source>
</evidence>
<organism evidence="5">
    <name type="scientific">Echinostoma caproni</name>
    <dbReference type="NCBI Taxonomy" id="27848"/>
    <lineage>
        <taxon>Eukaryota</taxon>
        <taxon>Metazoa</taxon>
        <taxon>Spiralia</taxon>
        <taxon>Lophotrochozoa</taxon>
        <taxon>Platyhelminthes</taxon>
        <taxon>Trematoda</taxon>
        <taxon>Digenea</taxon>
        <taxon>Plagiorchiida</taxon>
        <taxon>Echinostomata</taxon>
        <taxon>Echinostomatoidea</taxon>
        <taxon>Echinostomatidae</taxon>
        <taxon>Echinostoma</taxon>
    </lineage>
</organism>
<sequence>MAFNAFNVPSTLHEENQFRVFGIQGPHHPQSYLFSVNKSFGHYSFIGLDACPSPGLKRPLNFFGSIDQDTEESIRRLIKNTDRSNHTFWFGHYPTSTIISPNFNLRETIGSILRGDIDRGKIVIINRKIHSDLILAHNSQLAQEEPYSRVALILRFISVRAHTISACPLIELEFHLHKPRIEDLCLRIFLNDNVSLLSGLFHSGRREHGFAYLCGHLHTFLNWVPRMYTMQPQGYLELELGDWRDNRYYRIVAVDHDLVSFVDVQMLEPNQEWPIVLITNPKNANFLLSHKEPVSRIAQSTHIRILSWSKWPIDLVSVYVDDTHLGNAVLAKSDDSSPGSSPIPLYVLSWNASQWSTGTAHTMTVFVRDAKGNERRVTQQFTVNGDPLWEYEFLPGFFLRTDHGWNLCLWFYLSWLSLFTVLLLPRYLPIAFSRHVWSLKCSFRKHLLEYVLSVIEDEQLIMKAEVDILMAMHLVKKAWESASASSDQRFHGNWVQIHIDSPGDAATRG</sequence>
<evidence type="ECO:0000313" key="4">
    <source>
        <dbReference type="Proteomes" id="UP000272942"/>
    </source>
</evidence>
<feature type="domain" description="TMEM62 Ig-like" evidence="2">
    <location>
        <begin position="271"/>
        <end position="386"/>
    </location>
</feature>
<keyword evidence="1" id="KW-0472">Membrane</keyword>
<dbReference type="PANTHER" id="PTHR14795:SF0">
    <property type="entry name" value="TRANSMEMBRANE PROTEIN 62"/>
    <property type="match status" value="1"/>
</dbReference>
<dbReference type="WBParaSite" id="ECPE_0000594201-mRNA-1">
    <property type="protein sequence ID" value="ECPE_0000594201-mRNA-1"/>
    <property type="gene ID" value="ECPE_0000594201"/>
</dbReference>
<dbReference type="PANTHER" id="PTHR14795">
    <property type="entry name" value="HELICASE RELATED"/>
    <property type="match status" value="1"/>
</dbReference>
<dbReference type="InterPro" id="IPR056229">
    <property type="entry name" value="Ig_TMM62"/>
</dbReference>
<evidence type="ECO:0000313" key="5">
    <source>
        <dbReference type="WBParaSite" id="ECPE_0000594201-mRNA-1"/>
    </source>
</evidence>
<dbReference type="Proteomes" id="UP000272942">
    <property type="component" value="Unassembled WGS sequence"/>
</dbReference>
<evidence type="ECO:0000313" key="3">
    <source>
        <dbReference type="EMBL" id="VDP76931.1"/>
    </source>
</evidence>
<dbReference type="EMBL" id="UZAN01042851">
    <property type="protein sequence ID" value="VDP76931.1"/>
    <property type="molecule type" value="Genomic_DNA"/>
</dbReference>
<feature type="transmembrane region" description="Helical" evidence="1">
    <location>
        <begin position="409"/>
        <end position="428"/>
    </location>
</feature>
<reference evidence="3 4" key="2">
    <citation type="submission" date="2018-11" db="EMBL/GenBank/DDBJ databases">
        <authorList>
            <consortium name="Pathogen Informatics"/>
        </authorList>
    </citation>
    <scope>NUCLEOTIDE SEQUENCE [LARGE SCALE GENOMIC DNA]</scope>
    <source>
        <strain evidence="3 4">Egypt</strain>
    </source>
</reference>
<name>A0A183AG44_9TREM</name>
<dbReference type="Pfam" id="PF24384">
    <property type="entry name" value="Ig_TMM62"/>
    <property type="match status" value="1"/>
</dbReference>
<dbReference type="AlphaFoldDB" id="A0A183AG44"/>
<dbReference type="OrthoDB" id="27234at2759"/>
<keyword evidence="1" id="KW-1133">Transmembrane helix</keyword>
<accession>A0A183AG44</accession>
<keyword evidence="1" id="KW-0812">Transmembrane</keyword>
<gene>
    <name evidence="3" type="ORF">ECPE_LOCUS5929</name>
</gene>
<protein>
    <submittedName>
        <fullName evidence="5">Transmembrane protein 62</fullName>
    </submittedName>
</protein>